<keyword evidence="1" id="KW-0489">Methyltransferase</keyword>
<dbReference type="STRING" id="326474.AWB65_01922"/>
<keyword evidence="1" id="KW-0808">Transferase</keyword>
<dbReference type="InterPro" id="IPR029063">
    <property type="entry name" value="SAM-dependent_MTases_sf"/>
</dbReference>
<dbReference type="EMBL" id="FCNW02000006">
    <property type="protein sequence ID" value="SAL30589.1"/>
    <property type="molecule type" value="Genomic_DNA"/>
</dbReference>
<dbReference type="AlphaFoldDB" id="A0A158GG19"/>
<name>A0A158GG19_9BURK</name>
<keyword evidence="2" id="KW-1185">Reference proteome</keyword>
<dbReference type="OrthoDB" id="9791944at2"/>
<dbReference type="Gene3D" id="3.40.50.150">
    <property type="entry name" value="Vaccinia Virus protein VP39"/>
    <property type="match status" value="1"/>
</dbReference>
<protein>
    <submittedName>
        <fullName evidence="1">Bifunctional 3-demethylubiquinone-9 3-methyltransferase/ 2-octaprenyl-6-hydroxy phenol methylase</fullName>
    </submittedName>
</protein>
<dbReference type="SUPFAM" id="SSF53335">
    <property type="entry name" value="S-adenosyl-L-methionine-dependent methyltransferases"/>
    <property type="match status" value="1"/>
</dbReference>
<accession>A0A158GG19</accession>
<organism evidence="1 2">
    <name type="scientific">Caballeronia humi</name>
    <dbReference type="NCBI Taxonomy" id="326474"/>
    <lineage>
        <taxon>Bacteria</taxon>
        <taxon>Pseudomonadati</taxon>
        <taxon>Pseudomonadota</taxon>
        <taxon>Betaproteobacteria</taxon>
        <taxon>Burkholderiales</taxon>
        <taxon>Burkholderiaceae</taxon>
        <taxon>Caballeronia</taxon>
    </lineage>
</organism>
<dbReference type="GO" id="GO:0032259">
    <property type="term" value="P:methylation"/>
    <property type="evidence" value="ECO:0007669"/>
    <property type="project" value="UniProtKB-KW"/>
</dbReference>
<sequence length="252" mass="27419">MSSNATVVTLKHAIPCKVCSAEATLCGVVDFNKSCEERRGKLLALSGVPIYYHRCGSCGLVFTSSFDHWSRSDFSAHIYNDAYVEIDPDYVDVRPSGTAPAIVDFVRNASGLKLLDYGGGNGKLAMLLREAGIDARSWDPMDAHGESAPPRAAFDLVTAFEVFEHTPEPLATAEQALGALKEGGVLVFSTLTIDEPPSRTLDHWYIAPRNGHITIHTARSLDALFGSLGYQLRHFNAGLHMAFRELPAWLPG</sequence>
<dbReference type="GO" id="GO:0008168">
    <property type="term" value="F:methyltransferase activity"/>
    <property type="evidence" value="ECO:0007669"/>
    <property type="project" value="UniProtKB-KW"/>
</dbReference>
<evidence type="ECO:0000313" key="1">
    <source>
        <dbReference type="EMBL" id="SAL30589.1"/>
    </source>
</evidence>
<reference evidence="1" key="1">
    <citation type="submission" date="2016-01" db="EMBL/GenBank/DDBJ databases">
        <authorList>
            <person name="Peeters C."/>
        </authorList>
    </citation>
    <scope>NUCLEOTIDE SEQUENCE [LARGE SCALE GENOMIC DNA]</scope>
    <source>
        <strain evidence="1">LMG 22934</strain>
    </source>
</reference>
<dbReference type="Pfam" id="PF13489">
    <property type="entry name" value="Methyltransf_23"/>
    <property type="match status" value="1"/>
</dbReference>
<gene>
    <name evidence="1" type="ORF">AWB65_01922</name>
</gene>
<proteinExistence type="predicted"/>
<evidence type="ECO:0000313" key="2">
    <source>
        <dbReference type="Proteomes" id="UP000054977"/>
    </source>
</evidence>
<dbReference type="Proteomes" id="UP000054977">
    <property type="component" value="Unassembled WGS sequence"/>
</dbReference>
<dbReference type="RefSeq" id="WP_087666929.1">
    <property type="nucleotide sequence ID" value="NZ_FCNW02000006.1"/>
</dbReference>
<comment type="caution">
    <text evidence="1">The sequence shown here is derived from an EMBL/GenBank/DDBJ whole genome shotgun (WGS) entry which is preliminary data.</text>
</comment>